<protein>
    <submittedName>
        <fullName evidence="2">Putative membrane protein</fullName>
    </submittedName>
</protein>
<sequence>MEFLYRVLATAVAVWVSTLIVAGIELLQGTSTAARIGTLIGVALLFGIVNAVLKPIIKVAGCVLYLLTFGLVGLVVNGLLFMFVGWIAGKADLPFEVTGFWPGFFGAIVVAVVSFVLTLPLHVKKLVPKGRH</sequence>
<dbReference type="Proteomes" id="UP000295680">
    <property type="component" value="Unassembled WGS sequence"/>
</dbReference>
<dbReference type="PANTHER" id="PTHR37309:SF1">
    <property type="entry name" value="SLR0284 PROTEIN"/>
    <property type="match status" value="1"/>
</dbReference>
<dbReference type="Pfam" id="PF04020">
    <property type="entry name" value="Phage_holin_4_2"/>
    <property type="match status" value="1"/>
</dbReference>
<keyword evidence="1" id="KW-1133">Transmembrane helix</keyword>
<dbReference type="PANTHER" id="PTHR37309">
    <property type="entry name" value="SLR0284 PROTEIN"/>
    <property type="match status" value="1"/>
</dbReference>
<keyword evidence="1" id="KW-0812">Transmembrane</keyword>
<keyword evidence="3" id="KW-1185">Reference proteome</keyword>
<evidence type="ECO:0000256" key="1">
    <source>
        <dbReference type="SAM" id="Phobius"/>
    </source>
</evidence>
<dbReference type="OrthoDB" id="9810847at2"/>
<dbReference type="EMBL" id="SLWS01000006">
    <property type="protein sequence ID" value="TCO57292.1"/>
    <property type="molecule type" value="Genomic_DNA"/>
</dbReference>
<accession>A0A4R2JG87</accession>
<reference evidence="2 3" key="1">
    <citation type="submission" date="2019-03" db="EMBL/GenBank/DDBJ databases">
        <title>Genomic Encyclopedia of Type Strains, Phase IV (KMG-IV): sequencing the most valuable type-strain genomes for metagenomic binning, comparative biology and taxonomic classification.</title>
        <authorList>
            <person name="Goeker M."/>
        </authorList>
    </citation>
    <scope>NUCLEOTIDE SEQUENCE [LARGE SCALE GENOMIC DNA]</scope>
    <source>
        <strain evidence="2 3">DSM 45934</strain>
    </source>
</reference>
<feature type="transmembrane region" description="Helical" evidence="1">
    <location>
        <begin position="7"/>
        <end position="27"/>
    </location>
</feature>
<evidence type="ECO:0000313" key="2">
    <source>
        <dbReference type="EMBL" id="TCO57292.1"/>
    </source>
</evidence>
<dbReference type="AlphaFoldDB" id="A0A4R2JG87"/>
<evidence type="ECO:0000313" key="3">
    <source>
        <dbReference type="Proteomes" id="UP000295680"/>
    </source>
</evidence>
<keyword evidence="1" id="KW-0472">Membrane</keyword>
<proteinExistence type="predicted"/>
<feature type="transmembrane region" description="Helical" evidence="1">
    <location>
        <begin position="100"/>
        <end position="123"/>
    </location>
</feature>
<dbReference type="RefSeq" id="WP_132121213.1">
    <property type="nucleotide sequence ID" value="NZ_SLWS01000006.1"/>
</dbReference>
<feature type="transmembrane region" description="Helical" evidence="1">
    <location>
        <begin position="65"/>
        <end position="88"/>
    </location>
</feature>
<gene>
    <name evidence="2" type="ORF">EV192_106769</name>
</gene>
<feature type="transmembrane region" description="Helical" evidence="1">
    <location>
        <begin position="33"/>
        <end position="53"/>
    </location>
</feature>
<dbReference type="InterPro" id="IPR007165">
    <property type="entry name" value="Phage_holin_4_2"/>
</dbReference>
<comment type="caution">
    <text evidence="2">The sequence shown here is derived from an EMBL/GenBank/DDBJ whole genome shotgun (WGS) entry which is preliminary data.</text>
</comment>
<organism evidence="2 3">
    <name type="scientific">Actinocrispum wychmicini</name>
    <dbReference type="NCBI Taxonomy" id="1213861"/>
    <lineage>
        <taxon>Bacteria</taxon>
        <taxon>Bacillati</taxon>
        <taxon>Actinomycetota</taxon>
        <taxon>Actinomycetes</taxon>
        <taxon>Pseudonocardiales</taxon>
        <taxon>Pseudonocardiaceae</taxon>
        <taxon>Actinocrispum</taxon>
    </lineage>
</organism>
<name>A0A4R2JG87_9PSEU</name>